<name>A0A2Z2NQ41_9GAMM</name>
<dbReference type="RefSeq" id="WP_088916395.1">
    <property type="nucleotide sequence ID" value="NZ_CP018632.1"/>
</dbReference>
<dbReference type="Gene3D" id="2.60.260.20">
    <property type="entry name" value="Urease metallochaperone UreE, N-terminal domain"/>
    <property type="match status" value="2"/>
</dbReference>
<dbReference type="GO" id="GO:0003677">
    <property type="term" value="F:DNA binding"/>
    <property type="evidence" value="ECO:0007669"/>
    <property type="project" value="UniProtKB-KW"/>
</dbReference>
<dbReference type="InterPro" id="IPR002939">
    <property type="entry name" value="DnaJ_C"/>
</dbReference>
<evidence type="ECO:0000256" key="1">
    <source>
        <dbReference type="ARBA" id="ARBA00022490"/>
    </source>
</evidence>
<dbReference type="OrthoDB" id="9779889at2"/>
<evidence type="ECO:0000256" key="3">
    <source>
        <dbReference type="ARBA" id="ARBA00023186"/>
    </source>
</evidence>
<feature type="domain" description="J" evidence="5">
    <location>
        <begin position="5"/>
        <end position="69"/>
    </location>
</feature>
<dbReference type="AlphaFoldDB" id="A0A2Z2NQ41"/>
<dbReference type="FunFam" id="2.60.260.20:FF:000008">
    <property type="entry name" value="Curved DNA-binding protein"/>
    <property type="match status" value="1"/>
</dbReference>
<dbReference type="InterPro" id="IPR001623">
    <property type="entry name" value="DnaJ_domain"/>
</dbReference>
<evidence type="ECO:0000256" key="2">
    <source>
        <dbReference type="ARBA" id="ARBA00023125"/>
    </source>
</evidence>
<dbReference type="PANTHER" id="PTHR43096:SF52">
    <property type="entry name" value="DNAJ HOMOLOG 1, MITOCHONDRIAL-RELATED"/>
    <property type="match status" value="1"/>
</dbReference>
<dbReference type="GO" id="GO:0051082">
    <property type="term" value="F:unfolded protein binding"/>
    <property type="evidence" value="ECO:0007669"/>
    <property type="project" value="InterPro"/>
</dbReference>
<feature type="region of interest" description="Disordered" evidence="4">
    <location>
        <begin position="72"/>
        <end position="108"/>
    </location>
</feature>
<dbReference type="CDD" id="cd10747">
    <property type="entry name" value="DnaJ_C"/>
    <property type="match status" value="1"/>
</dbReference>
<dbReference type="InterPro" id="IPR018253">
    <property type="entry name" value="DnaJ_domain_CS"/>
</dbReference>
<dbReference type="Proteomes" id="UP000250079">
    <property type="component" value="Chromosome"/>
</dbReference>
<evidence type="ECO:0000313" key="6">
    <source>
        <dbReference type="EMBL" id="ASJ70900.1"/>
    </source>
</evidence>
<keyword evidence="1" id="KW-0963">Cytoplasm</keyword>
<organism evidence="6 7">
    <name type="scientific">Granulosicoccus antarcticus IMCC3135</name>
    <dbReference type="NCBI Taxonomy" id="1192854"/>
    <lineage>
        <taxon>Bacteria</taxon>
        <taxon>Pseudomonadati</taxon>
        <taxon>Pseudomonadota</taxon>
        <taxon>Gammaproteobacteria</taxon>
        <taxon>Chromatiales</taxon>
        <taxon>Granulosicoccaceae</taxon>
        <taxon>Granulosicoccus</taxon>
    </lineage>
</organism>
<keyword evidence="7" id="KW-1185">Reference proteome</keyword>
<dbReference type="SMART" id="SM00271">
    <property type="entry name" value="DnaJ"/>
    <property type="match status" value="1"/>
</dbReference>
<dbReference type="PANTHER" id="PTHR43096">
    <property type="entry name" value="DNAJ HOMOLOG 1, MITOCHONDRIAL-RELATED"/>
    <property type="match status" value="1"/>
</dbReference>
<dbReference type="GO" id="GO:0042026">
    <property type="term" value="P:protein refolding"/>
    <property type="evidence" value="ECO:0007669"/>
    <property type="project" value="TreeGrafter"/>
</dbReference>
<keyword evidence="2 6" id="KW-0238">DNA-binding</keyword>
<evidence type="ECO:0000313" key="7">
    <source>
        <dbReference type="Proteomes" id="UP000250079"/>
    </source>
</evidence>
<proteinExistence type="predicted"/>
<dbReference type="SUPFAM" id="SSF46565">
    <property type="entry name" value="Chaperone J-domain"/>
    <property type="match status" value="1"/>
</dbReference>
<dbReference type="KEGG" id="gai:IMCC3135_03935"/>
<dbReference type="SUPFAM" id="SSF49493">
    <property type="entry name" value="HSP40/DnaJ peptide-binding domain"/>
    <property type="match status" value="2"/>
</dbReference>
<evidence type="ECO:0000259" key="5">
    <source>
        <dbReference type="PROSITE" id="PS50076"/>
    </source>
</evidence>
<dbReference type="Pfam" id="PF00226">
    <property type="entry name" value="DnaJ"/>
    <property type="match status" value="1"/>
</dbReference>
<dbReference type="PRINTS" id="PR00625">
    <property type="entry name" value="JDOMAIN"/>
</dbReference>
<dbReference type="PROSITE" id="PS00636">
    <property type="entry name" value="DNAJ_1"/>
    <property type="match status" value="1"/>
</dbReference>
<dbReference type="Pfam" id="PF01556">
    <property type="entry name" value="DnaJ_C"/>
    <property type="match status" value="1"/>
</dbReference>
<gene>
    <name evidence="6" type="primary">cbpA_1</name>
    <name evidence="6" type="ORF">IMCC3135_03935</name>
</gene>
<dbReference type="InterPro" id="IPR008971">
    <property type="entry name" value="HSP40/DnaJ_pept-bd"/>
</dbReference>
<dbReference type="CDD" id="cd06257">
    <property type="entry name" value="DnaJ"/>
    <property type="match status" value="1"/>
</dbReference>
<dbReference type="Gene3D" id="1.10.287.110">
    <property type="entry name" value="DnaJ domain"/>
    <property type="match status" value="1"/>
</dbReference>
<dbReference type="PROSITE" id="PS50076">
    <property type="entry name" value="DNAJ_2"/>
    <property type="match status" value="1"/>
</dbReference>
<keyword evidence="3" id="KW-0143">Chaperone</keyword>
<protein>
    <submittedName>
        <fullName evidence="6">Curved DNA-binding protein</fullName>
    </submittedName>
</protein>
<evidence type="ECO:0000256" key="4">
    <source>
        <dbReference type="SAM" id="MobiDB-lite"/>
    </source>
</evidence>
<sequence>MEFVDYYEVLGVEPEADAAEIKRAYRKLARKFHPDVSKESDSEAKFKTLGEAYSVLKDKEKRREYDQIRIYAGNSPQDEFRPPPGWQPGHGSGRRQSGAHEGGFSSENPQDFSDFFREIFGNDYQQAGGQAHASGAGFNPPSRDLHSHLQISLADAFNGAIVPVTLSVPAEDASGAIKMQDKTLKVTIPAGVLDGQRIRLRGQGNPGTGSTPAGDLYIDIKLQDDERFQLDGRNVTSVLPIAPWEAALGAVIEAPTLAGTVKLTIPAGSNGGKKLRLKGRGFPGKTPGDHLVVLRVDIPAVENDEQRALYESMKNLWSDDMARKRSA</sequence>
<dbReference type="EMBL" id="CP018632">
    <property type="protein sequence ID" value="ASJ70900.1"/>
    <property type="molecule type" value="Genomic_DNA"/>
</dbReference>
<accession>A0A2Z2NQ41</accession>
<reference evidence="6 7" key="1">
    <citation type="submission" date="2016-12" db="EMBL/GenBank/DDBJ databases">
        <authorList>
            <person name="Song W.-J."/>
            <person name="Kurnit D.M."/>
        </authorList>
    </citation>
    <scope>NUCLEOTIDE SEQUENCE [LARGE SCALE GENOMIC DNA]</scope>
    <source>
        <strain evidence="6 7">IMCC3135</strain>
    </source>
</reference>
<dbReference type="InterPro" id="IPR036869">
    <property type="entry name" value="J_dom_sf"/>
</dbReference>
<dbReference type="GO" id="GO:0005737">
    <property type="term" value="C:cytoplasm"/>
    <property type="evidence" value="ECO:0007669"/>
    <property type="project" value="TreeGrafter"/>
</dbReference>